<keyword evidence="2" id="KW-1003">Cell membrane</keyword>
<dbReference type="RefSeq" id="WP_155174680.1">
    <property type="nucleotide sequence ID" value="NZ_BAAAFL010000024.1"/>
</dbReference>
<feature type="domain" description="ABC3 transporter permease C-terminal" evidence="7">
    <location>
        <begin position="668"/>
        <end position="778"/>
    </location>
</feature>
<protein>
    <submittedName>
        <fullName evidence="9">ABC transporter permease</fullName>
    </submittedName>
</protein>
<feature type="transmembrane region" description="Helical" evidence="6">
    <location>
        <begin position="383"/>
        <end position="405"/>
    </location>
</feature>
<dbReference type="Proteomes" id="UP000798808">
    <property type="component" value="Unassembled WGS sequence"/>
</dbReference>
<feature type="domain" description="ABC3 transporter permease C-terminal" evidence="7">
    <location>
        <begin position="293"/>
        <end position="410"/>
    </location>
</feature>
<feature type="transmembrane region" description="Helical" evidence="6">
    <location>
        <begin position="21"/>
        <end position="41"/>
    </location>
</feature>
<accession>A0ABW9RU03</accession>
<evidence type="ECO:0000256" key="5">
    <source>
        <dbReference type="ARBA" id="ARBA00023136"/>
    </source>
</evidence>
<dbReference type="Pfam" id="PF12704">
    <property type="entry name" value="MacB_PCD"/>
    <property type="match status" value="2"/>
</dbReference>
<evidence type="ECO:0000313" key="9">
    <source>
        <dbReference type="EMBL" id="MTI27684.1"/>
    </source>
</evidence>
<comment type="caution">
    <text evidence="9">The sequence shown here is derived from an EMBL/GenBank/DDBJ whole genome shotgun (WGS) entry which is preliminary data.</text>
</comment>
<evidence type="ECO:0000256" key="4">
    <source>
        <dbReference type="ARBA" id="ARBA00022989"/>
    </source>
</evidence>
<dbReference type="PANTHER" id="PTHR30572:SF18">
    <property type="entry name" value="ABC-TYPE MACROLIDE FAMILY EXPORT SYSTEM PERMEASE COMPONENT 2"/>
    <property type="match status" value="1"/>
</dbReference>
<keyword evidence="10" id="KW-1185">Reference proteome</keyword>
<keyword evidence="4 6" id="KW-1133">Transmembrane helix</keyword>
<dbReference type="InterPro" id="IPR050250">
    <property type="entry name" value="Macrolide_Exporter_MacB"/>
</dbReference>
<dbReference type="InterPro" id="IPR003838">
    <property type="entry name" value="ABC3_permease_C"/>
</dbReference>
<feature type="transmembrane region" description="Helical" evidence="6">
    <location>
        <begin position="425"/>
        <end position="449"/>
    </location>
</feature>
<comment type="subcellular location">
    <subcellularLocation>
        <location evidence="1">Cell membrane</location>
        <topology evidence="1">Multi-pass membrane protein</topology>
    </subcellularLocation>
</comment>
<proteinExistence type="predicted"/>
<feature type="transmembrane region" description="Helical" evidence="6">
    <location>
        <begin position="288"/>
        <end position="307"/>
    </location>
</feature>
<dbReference type="PANTHER" id="PTHR30572">
    <property type="entry name" value="MEMBRANE COMPONENT OF TRANSPORTER-RELATED"/>
    <property type="match status" value="1"/>
</dbReference>
<evidence type="ECO:0000259" key="8">
    <source>
        <dbReference type="Pfam" id="PF12704"/>
    </source>
</evidence>
<feature type="transmembrane region" description="Helical" evidence="6">
    <location>
        <begin position="752"/>
        <end position="770"/>
    </location>
</feature>
<feature type="domain" description="MacB-like periplasmic core" evidence="8">
    <location>
        <begin position="436"/>
        <end position="626"/>
    </location>
</feature>
<reference evidence="9 10" key="1">
    <citation type="submission" date="2019-02" db="EMBL/GenBank/DDBJ databases">
        <authorList>
            <person name="Goldberg S.R."/>
            <person name="Haltli B.A."/>
            <person name="Correa H."/>
            <person name="Russell K.G."/>
        </authorList>
    </citation>
    <scope>NUCLEOTIDE SEQUENCE [LARGE SCALE GENOMIC DNA]</scope>
    <source>
        <strain evidence="9 10">JCM 16186</strain>
    </source>
</reference>
<feature type="transmembrane region" description="Helical" evidence="6">
    <location>
        <begin position="664"/>
        <end position="688"/>
    </location>
</feature>
<evidence type="ECO:0000259" key="7">
    <source>
        <dbReference type="Pfam" id="PF02687"/>
    </source>
</evidence>
<organism evidence="9 10">
    <name type="scientific">Fulvivirga kasyanovii</name>
    <dbReference type="NCBI Taxonomy" id="396812"/>
    <lineage>
        <taxon>Bacteria</taxon>
        <taxon>Pseudomonadati</taxon>
        <taxon>Bacteroidota</taxon>
        <taxon>Cytophagia</taxon>
        <taxon>Cytophagales</taxon>
        <taxon>Fulvivirgaceae</taxon>
        <taxon>Fulvivirga</taxon>
    </lineage>
</organism>
<evidence type="ECO:0000256" key="3">
    <source>
        <dbReference type="ARBA" id="ARBA00022692"/>
    </source>
</evidence>
<name>A0ABW9RU03_9BACT</name>
<dbReference type="InterPro" id="IPR025857">
    <property type="entry name" value="MacB_PCD"/>
</dbReference>
<evidence type="ECO:0000256" key="1">
    <source>
        <dbReference type="ARBA" id="ARBA00004651"/>
    </source>
</evidence>
<keyword evidence="3 6" id="KW-0812">Transmembrane</keyword>
<evidence type="ECO:0000256" key="2">
    <source>
        <dbReference type="ARBA" id="ARBA00022475"/>
    </source>
</evidence>
<evidence type="ECO:0000313" key="10">
    <source>
        <dbReference type="Proteomes" id="UP000798808"/>
    </source>
</evidence>
<sequence>MIRNFIKIAIRNILRDRYYTAINVFGLGVGLACAMVVILFVRHEFNYEKSFSDSEKIYRLSTKFFGIGDFAGASPVLASELKEKPWVEEATRVVVMGPATAKYNQTQVHIGRIAMADSSFFKVFNYPFVEGHSRHVLNKPNTLVISKAVAAKIFGDQPALGKVLTLDGQPDNFEIVGVFDDSGMLTHLKNDIYMSHNVVDYDNPWWSVGPLTYVKLGKQLSKIEVEQHMKDFTEKSIFPKVVSNTDTKFENWYTGERGYGFYVYPLKDIYFDAKLKFEPFAGGNLDNIIIFSVIGLMIVAIASINYINLATAQGMRRATEVGIRKTLGSGRIELVAQFLTESVLIVFIAGILAMGLTELLIIVGSNLAGSQLGIGVFLEKENIIILSLFIVLVGVFSAIYPALYLSRFSPGRVLKGNYVSGKPGILRNLLVVGQFTISMALVVCSLVIYQQLNFMKQKDLGFDQENSLIIKNLDNISTPDELRGELLNLSSVEAVSITDRTPGDQNTGVYSITEAGVTYNFEHMATDADLVPILNLMMIEGRNFDRQRIADTASVILNQKAVELLGYDDPVGKIFDEKYTIIGVVSDFHFKSLKSQIEPLIIFNRHTSEGVMLVKLGQEADVQRLLKSIGGLWSKHNPEATFDYSFLDENYARMAEKEENIAKAISLLTGVAIIISLLGLAGLCSYTVERKTKEIGIRKVLGASWQNIIMLLGSQFTRLILLAFVISVPVAWYFSDLWLANFAYRINPGAEVYIIGAILAIIPTWLLISFQSLGAAKANPVDSLRDD</sequence>
<keyword evidence="5 6" id="KW-0472">Membrane</keyword>
<feature type="transmembrane region" description="Helical" evidence="6">
    <location>
        <begin position="708"/>
        <end position="732"/>
    </location>
</feature>
<dbReference type="PROSITE" id="PS51257">
    <property type="entry name" value="PROKAR_LIPOPROTEIN"/>
    <property type="match status" value="1"/>
</dbReference>
<gene>
    <name evidence="9" type="ORF">E1163_22190</name>
</gene>
<evidence type="ECO:0000256" key="6">
    <source>
        <dbReference type="SAM" id="Phobius"/>
    </source>
</evidence>
<feature type="domain" description="MacB-like periplasmic core" evidence="8">
    <location>
        <begin position="20"/>
        <end position="229"/>
    </location>
</feature>
<feature type="transmembrane region" description="Helical" evidence="6">
    <location>
        <begin position="334"/>
        <end position="363"/>
    </location>
</feature>
<dbReference type="Pfam" id="PF02687">
    <property type="entry name" value="FtsX"/>
    <property type="match status" value="2"/>
</dbReference>
<dbReference type="EMBL" id="SMLW01000638">
    <property type="protein sequence ID" value="MTI27684.1"/>
    <property type="molecule type" value="Genomic_DNA"/>
</dbReference>